<dbReference type="InterPro" id="IPR046456">
    <property type="entry name" value="PMI_typeI_C"/>
</dbReference>
<dbReference type="Gene3D" id="2.60.120.10">
    <property type="entry name" value="Jelly Rolls"/>
    <property type="match status" value="2"/>
</dbReference>
<comment type="pathway">
    <text evidence="3 14">Nucleotide-sugar biosynthesis; GDP-alpha-D-mannose biosynthesis; alpha-D-mannose 1-phosphate from D-fructose 6-phosphate: step 1/2.</text>
</comment>
<evidence type="ECO:0000256" key="1">
    <source>
        <dbReference type="ARBA" id="ARBA00000757"/>
    </source>
</evidence>
<dbReference type="Gene3D" id="1.10.441.10">
    <property type="entry name" value="Phosphomannose Isomerase, domain 2"/>
    <property type="match status" value="1"/>
</dbReference>
<evidence type="ECO:0000256" key="2">
    <source>
        <dbReference type="ARBA" id="ARBA00002564"/>
    </source>
</evidence>
<protein>
    <recommendedName>
        <fullName evidence="6 12">Mannose-6-phosphate isomerase</fullName>
        <ecNumber evidence="5 12">5.3.1.8</ecNumber>
    </recommendedName>
</protein>
<dbReference type="PANTHER" id="PTHR10309">
    <property type="entry name" value="MANNOSE-6-PHOSPHATE ISOMERASE"/>
    <property type="match status" value="1"/>
</dbReference>
<dbReference type="PROSITE" id="PS00966">
    <property type="entry name" value="PMI_I_2"/>
    <property type="match status" value="1"/>
</dbReference>
<evidence type="ECO:0000256" key="8">
    <source>
        <dbReference type="ARBA" id="ARBA00022833"/>
    </source>
</evidence>
<dbReference type="PANTHER" id="PTHR10309:SF0">
    <property type="entry name" value="MANNOSE-6-PHOSPHATE ISOMERASE"/>
    <property type="match status" value="1"/>
</dbReference>
<dbReference type="InterPro" id="IPR046458">
    <property type="entry name" value="PMI_typeI_hel"/>
</dbReference>
<dbReference type="InterPro" id="IPR016305">
    <property type="entry name" value="Mannose-6-P_Isomerase"/>
</dbReference>
<name>A0AAF0DYX8_9BASI</name>
<dbReference type="Pfam" id="PF20512">
    <property type="entry name" value="PMI_typeI_hel"/>
    <property type="match status" value="1"/>
</dbReference>
<feature type="domain" description="Phosphomannose isomerase type I C-terminal" evidence="15">
    <location>
        <begin position="358"/>
        <end position="406"/>
    </location>
</feature>
<evidence type="ECO:0000256" key="11">
    <source>
        <dbReference type="PIRSR" id="PIRSR001480-2"/>
    </source>
</evidence>
<evidence type="ECO:0000256" key="4">
    <source>
        <dbReference type="ARBA" id="ARBA00010772"/>
    </source>
</evidence>
<dbReference type="InterPro" id="IPR018050">
    <property type="entry name" value="Pmannose_isomerase-type1_CS"/>
</dbReference>
<dbReference type="CDD" id="cd07011">
    <property type="entry name" value="cupin_PMI_type_I_N"/>
    <property type="match status" value="1"/>
</dbReference>
<dbReference type="InterPro" id="IPR046457">
    <property type="entry name" value="PMI_typeI_cat"/>
</dbReference>
<dbReference type="GO" id="GO:0008270">
    <property type="term" value="F:zinc ion binding"/>
    <property type="evidence" value="ECO:0007669"/>
    <property type="project" value="InterPro"/>
</dbReference>
<evidence type="ECO:0000256" key="7">
    <source>
        <dbReference type="ARBA" id="ARBA00022723"/>
    </source>
</evidence>
<feature type="domain" description="Phosphomannose isomerase type I helical insertion" evidence="17">
    <location>
        <begin position="197"/>
        <end position="276"/>
    </location>
</feature>
<keyword evidence="19" id="KW-1185">Reference proteome</keyword>
<dbReference type="NCBIfam" id="TIGR00218">
    <property type="entry name" value="manA"/>
    <property type="match status" value="1"/>
</dbReference>
<feature type="binding site" evidence="11">
    <location>
        <position position="114"/>
    </location>
    <ligand>
        <name>Zn(2+)</name>
        <dbReference type="ChEBI" id="CHEBI:29105"/>
    </ligand>
</feature>
<evidence type="ECO:0000313" key="18">
    <source>
        <dbReference type="EMBL" id="WFC96115.1"/>
    </source>
</evidence>
<comment type="cofactor">
    <cofactor evidence="11 12">
        <name>Zn(2+)</name>
        <dbReference type="ChEBI" id="CHEBI:29105"/>
    </cofactor>
    <text evidence="11 12">Binds 1 zinc ion per subunit.</text>
</comment>
<keyword evidence="7 11" id="KW-0479">Metal-binding</keyword>
<sequence length="444" mass="48894">MTVFQLIPGVQSYDWGVPGGDKHSICADLAEATSELQFERKADKPYAELWMGTHPTLPSRVIRKDDTHPLLNDELRKNPQLIGSAVVDKYGVPEDGALPFLFKVLSIAKALSIQAHPDKKLAERLHAEKPSMYKDANHKPEMAIAINSFEGFCGFRPVREIAQFVHRVPELREAMSADDALQAELDEAARVQDTQWNAGQSGNEPRVHDALKRAFAALMHCQAATYERVVAQLAERYQTALERGDALEVSGEVARLVVRLNTQYPKDIGVLCTYFLNIVHLEPGQAIFLSADEPHAYLSGQILECMAASDNVVRAGLTPKARDVEVLVDMLTYQSARAADQLLRGEKWEGDSAQPNPSLLYNPPIDEFSVLVTILEKDAKRSVQRSVQGPSVVLAYEGTGMLRADGTTYALRPGIVLFVAAGTPITLSTDDRLLVARAFLELAP</sequence>
<dbReference type="SUPFAM" id="SSF51182">
    <property type="entry name" value="RmlC-like cupins"/>
    <property type="match status" value="1"/>
</dbReference>
<feature type="binding site" evidence="11">
    <location>
        <position position="141"/>
    </location>
    <ligand>
        <name>Zn(2+)</name>
        <dbReference type="ChEBI" id="CHEBI:29105"/>
    </ligand>
</feature>
<feature type="domain" description="Phosphomannose isomerase type I catalytic" evidence="16">
    <location>
        <begin position="3"/>
        <end position="158"/>
    </location>
</feature>
<keyword evidence="8 11" id="KW-0862">Zinc</keyword>
<keyword evidence="9 12" id="KW-0413">Isomerase</keyword>
<dbReference type="PROSITE" id="PS00965">
    <property type="entry name" value="PMI_I_1"/>
    <property type="match status" value="1"/>
</dbReference>
<comment type="catalytic activity">
    <reaction evidence="1 12">
        <text>D-mannose 6-phosphate = D-fructose 6-phosphate</text>
        <dbReference type="Rhea" id="RHEA:12356"/>
        <dbReference type="ChEBI" id="CHEBI:58735"/>
        <dbReference type="ChEBI" id="CHEBI:61527"/>
        <dbReference type="EC" id="5.3.1.8"/>
    </reaction>
</comment>
<feature type="binding site" evidence="11">
    <location>
        <position position="295"/>
    </location>
    <ligand>
        <name>Zn(2+)</name>
        <dbReference type="ChEBI" id="CHEBI:29105"/>
    </ligand>
</feature>
<dbReference type="GO" id="GO:0005829">
    <property type="term" value="C:cytosol"/>
    <property type="evidence" value="ECO:0007669"/>
    <property type="project" value="TreeGrafter"/>
</dbReference>
<dbReference type="GO" id="GO:0005975">
    <property type="term" value="P:carbohydrate metabolic process"/>
    <property type="evidence" value="ECO:0007669"/>
    <property type="project" value="InterPro"/>
</dbReference>
<evidence type="ECO:0000256" key="14">
    <source>
        <dbReference type="RuleBase" id="RU004248"/>
    </source>
</evidence>
<dbReference type="Pfam" id="PF20511">
    <property type="entry name" value="PMI_typeI_cat"/>
    <property type="match status" value="1"/>
</dbReference>
<evidence type="ECO:0000256" key="6">
    <source>
        <dbReference type="ARBA" id="ARBA00018236"/>
    </source>
</evidence>
<dbReference type="InterPro" id="IPR001250">
    <property type="entry name" value="Man6P_Isoase-1"/>
</dbReference>
<gene>
    <name evidence="18" type="primary">PMI1</name>
    <name evidence="18" type="ORF">MBRA1_002771</name>
</gene>
<evidence type="ECO:0000259" key="16">
    <source>
        <dbReference type="Pfam" id="PF20511"/>
    </source>
</evidence>
<dbReference type="InterPro" id="IPR014710">
    <property type="entry name" value="RmlC-like_jellyroll"/>
</dbReference>
<dbReference type="Proteomes" id="UP001216638">
    <property type="component" value="Chromosome 3"/>
</dbReference>
<dbReference type="GO" id="GO:0009298">
    <property type="term" value="P:GDP-mannose biosynthetic process"/>
    <property type="evidence" value="ECO:0007669"/>
    <property type="project" value="InterPro"/>
</dbReference>
<dbReference type="InterPro" id="IPR011051">
    <property type="entry name" value="RmlC_Cupin_sf"/>
</dbReference>
<dbReference type="GO" id="GO:0004476">
    <property type="term" value="F:mannose-6-phosphate isomerase activity"/>
    <property type="evidence" value="ECO:0007669"/>
    <property type="project" value="UniProtKB-EC"/>
</dbReference>
<evidence type="ECO:0000256" key="12">
    <source>
        <dbReference type="RuleBase" id="RU000611"/>
    </source>
</evidence>
<feature type="binding site" evidence="11">
    <location>
        <position position="116"/>
    </location>
    <ligand>
        <name>Zn(2+)</name>
        <dbReference type="ChEBI" id="CHEBI:29105"/>
    </ligand>
</feature>
<dbReference type="EC" id="5.3.1.8" evidence="5 12"/>
<reference evidence="18" key="1">
    <citation type="submission" date="2023-03" db="EMBL/GenBank/DDBJ databases">
        <title>Mating type loci evolution in Malassezia.</title>
        <authorList>
            <person name="Coelho M.A."/>
        </authorList>
    </citation>
    <scope>NUCLEOTIDE SEQUENCE</scope>
    <source>
        <strain evidence="18">CBS 14135</strain>
    </source>
</reference>
<comment type="similarity">
    <text evidence="4 13">Belongs to the mannose-6-phosphate isomerase type 1 family.</text>
</comment>
<evidence type="ECO:0000256" key="10">
    <source>
        <dbReference type="PIRSR" id="PIRSR001480-1"/>
    </source>
</evidence>
<evidence type="ECO:0000313" key="19">
    <source>
        <dbReference type="Proteomes" id="UP001216638"/>
    </source>
</evidence>
<dbReference type="PIRSF" id="PIRSF001480">
    <property type="entry name" value="Mannose-6-phosphate_isomerase"/>
    <property type="match status" value="1"/>
</dbReference>
<comment type="function">
    <text evidence="2">Involved in the synthesis of the GDP-mannose and dolichol-phosphate-mannose required for a number of critical mannosyl transfer reactions.</text>
</comment>
<dbReference type="Pfam" id="PF01238">
    <property type="entry name" value="PMI_typeI_C"/>
    <property type="match status" value="1"/>
</dbReference>
<evidence type="ECO:0000259" key="15">
    <source>
        <dbReference type="Pfam" id="PF01238"/>
    </source>
</evidence>
<dbReference type="PRINTS" id="PR00714">
    <property type="entry name" value="MAN6PISMRASE"/>
</dbReference>
<evidence type="ECO:0000256" key="3">
    <source>
        <dbReference type="ARBA" id="ARBA00004666"/>
    </source>
</evidence>
<evidence type="ECO:0000256" key="9">
    <source>
        <dbReference type="ARBA" id="ARBA00023235"/>
    </source>
</evidence>
<accession>A0AAF0DYX8</accession>
<dbReference type="AlphaFoldDB" id="A0AAF0DYX8"/>
<proteinExistence type="inferred from homology"/>
<evidence type="ECO:0000259" key="17">
    <source>
        <dbReference type="Pfam" id="PF20512"/>
    </source>
</evidence>
<evidence type="ECO:0000256" key="5">
    <source>
        <dbReference type="ARBA" id="ARBA00011956"/>
    </source>
</evidence>
<feature type="active site" evidence="10">
    <location>
        <position position="314"/>
    </location>
</feature>
<dbReference type="EMBL" id="CP119953">
    <property type="protein sequence ID" value="WFC96115.1"/>
    <property type="molecule type" value="Genomic_DNA"/>
</dbReference>
<evidence type="ECO:0000256" key="13">
    <source>
        <dbReference type="RuleBase" id="RU004189"/>
    </source>
</evidence>
<organism evidence="18 19">
    <name type="scientific">Malassezia brasiliensis</name>
    <dbReference type="NCBI Taxonomy" id="1821822"/>
    <lineage>
        <taxon>Eukaryota</taxon>
        <taxon>Fungi</taxon>
        <taxon>Dikarya</taxon>
        <taxon>Basidiomycota</taxon>
        <taxon>Ustilaginomycotina</taxon>
        <taxon>Malasseziomycetes</taxon>
        <taxon>Malasseziales</taxon>
        <taxon>Malasseziaceae</taxon>
        <taxon>Malassezia</taxon>
    </lineage>
</organism>